<dbReference type="InParanoid" id="A0A554NAN3"/>
<feature type="transmembrane region" description="Helical" evidence="1">
    <location>
        <begin position="133"/>
        <end position="156"/>
    </location>
</feature>
<feature type="transmembrane region" description="Helical" evidence="1">
    <location>
        <begin position="168"/>
        <end position="193"/>
    </location>
</feature>
<evidence type="ECO:0000313" key="3">
    <source>
        <dbReference type="Proteomes" id="UP000319894"/>
    </source>
</evidence>
<accession>A0A554NAN3</accession>
<comment type="caution">
    <text evidence="2">The sequence shown here is derived from an EMBL/GenBank/DDBJ whole genome shotgun (WGS) entry which is preliminary data.</text>
</comment>
<evidence type="ECO:0000256" key="1">
    <source>
        <dbReference type="SAM" id="Phobius"/>
    </source>
</evidence>
<dbReference type="AlphaFoldDB" id="A0A554NAN3"/>
<dbReference type="PANTHER" id="PTHR40700">
    <property type="entry name" value="HYPOTHETICAL MEMBRANE PROTEIN, CONSERVED, DUF63 FAMILY"/>
    <property type="match status" value="1"/>
</dbReference>
<feature type="transmembrane region" description="Helical" evidence="1">
    <location>
        <begin position="248"/>
        <end position="271"/>
    </location>
</feature>
<name>A0A554NAN3_9EURY</name>
<organism evidence="2 3">
    <name type="scientific">Haloglomus irregulare</name>
    <dbReference type="NCBI Taxonomy" id="2234134"/>
    <lineage>
        <taxon>Archaea</taxon>
        <taxon>Methanobacteriati</taxon>
        <taxon>Methanobacteriota</taxon>
        <taxon>Stenosarchaea group</taxon>
        <taxon>Halobacteria</taxon>
        <taxon>Halobacteriales</taxon>
        <taxon>Natronomonadaceae</taxon>
        <taxon>Haloglomus</taxon>
    </lineage>
</organism>
<keyword evidence="1" id="KW-1133">Transmembrane helix</keyword>
<reference evidence="2 3" key="1">
    <citation type="submission" date="2018-06" db="EMBL/GenBank/DDBJ databases">
        <title>Natronomonas sp. F16-60 a new haloarchaeon isolated from a solar saltern of Isla Cristina, Huelva, Spain.</title>
        <authorList>
            <person name="Duran-Viseras A."/>
            <person name="Sanchez-Porro C."/>
            <person name="Ventosa A."/>
        </authorList>
    </citation>
    <scope>NUCLEOTIDE SEQUENCE [LARGE SCALE GENOMIC DNA]</scope>
    <source>
        <strain evidence="2 3">F16-60</strain>
    </source>
</reference>
<sequence>MVLPSGFALPPLPYLLALGLAVGVAGAALYQARPTVTARAMMAFTPWIVGGATLYALYQVDAVPATVRPLVGAPAVYLATFAVAGVVWAASALFPADEWDLPSAPGLLLLAGTLTAGGIVGSALRIGTERGGLLLGPPAAALVGSLVVATAVWLVANLNSERAAAASSVGWLVLVGHTLDGISTGLGTTLGFGEQTPLSRVLIRAGGAVVELPFLGAAWLFVLVKIALATAIVVYIGEYAAEDPEQGYLLLGGVAAVGLGPGVHNLVLFAIA</sequence>
<dbReference type="Pfam" id="PF01889">
    <property type="entry name" value="DUF63"/>
    <property type="match status" value="1"/>
</dbReference>
<protein>
    <submittedName>
        <fullName evidence="2">DUF63 domain-containing protein</fullName>
    </submittedName>
</protein>
<feature type="transmembrane region" description="Helical" evidence="1">
    <location>
        <begin position="38"/>
        <end position="58"/>
    </location>
</feature>
<proteinExistence type="predicted"/>
<feature type="transmembrane region" description="Helical" evidence="1">
    <location>
        <begin position="106"/>
        <end position="126"/>
    </location>
</feature>
<dbReference type="RefSeq" id="WP_144261863.1">
    <property type="nucleotide sequence ID" value="NZ_QMDX01000004.1"/>
</dbReference>
<feature type="transmembrane region" description="Helical" evidence="1">
    <location>
        <begin position="214"/>
        <end position="236"/>
    </location>
</feature>
<keyword evidence="1" id="KW-0472">Membrane</keyword>
<feature type="transmembrane region" description="Helical" evidence="1">
    <location>
        <begin position="70"/>
        <end position="94"/>
    </location>
</feature>
<dbReference type="EMBL" id="QMDX01000004">
    <property type="protein sequence ID" value="TSD14412.1"/>
    <property type="molecule type" value="Genomic_DNA"/>
</dbReference>
<evidence type="ECO:0000313" key="2">
    <source>
        <dbReference type="EMBL" id="TSD14412.1"/>
    </source>
</evidence>
<feature type="transmembrane region" description="Helical" evidence="1">
    <location>
        <begin position="12"/>
        <end position="32"/>
    </location>
</feature>
<keyword evidence="3" id="KW-1185">Reference proteome</keyword>
<dbReference type="PANTHER" id="PTHR40700:SF1">
    <property type="entry name" value="DUF63 DOMAIN-CONTAINING PROTEIN"/>
    <property type="match status" value="1"/>
</dbReference>
<gene>
    <name evidence="2" type="ORF">DP107_09240</name>
</gene>
<keyword evidence="1" id="KW-0812">Transmembrane</keyword>
<dbReference type="InterPro" id="IPR002749">
    <property type="entry name" value="DUF63"/>
</dbReference>
<dbReference type="OrthoDB" id="308209at2157"/>
<dbReference type="Proteomes" id="UP000319894">
    <property type="component" value="Unassembled WGS sequence"/>
</dbReference>